<organism evidence="4 5">
    <name type="scientific">Marinagarivorans cellulosilyticus</name>
    <dbReference type="NCBI Taxonomy" id="2721545"/>
    <lineage>
        <taxon>Bacteria</taxon>
        <taxon>Pseudomonadati</taxon>
        <taxon>Pseudomonadota</taxon>
        <taxon>Gammaproteobacteria</taxon>
        <taxon>Cellvibrionales</taxon>
        <taxon>Cellvibrionaceae</taxon>
        <taxon>Marinagarivorans</taxon>
    </lineage>
</organism>
<keyword evidence="1" id="KW-0489">Methyltransferase</keyword>
<keyword evidence="5" id="KW-1185">Reference proteome</keyword>
<evidence type="ECO:0000313" key="4">
    <source>
        <dbReference type="EMBL" id="BCD99704.1"/>
    </source>
</evidence>
<dbReference type="Gene3D" id="3.40.1280.10">
    <property type="match status" value="1"/>
</dbReference>
<name>A0AAN1WLC4_9GAMM</name>
<dbReference type="InterPro" id="IPR029026">
    <property type="entry name" value="tRNA_m1G_MTases_N"/>
</dbReference>
<dbReference type="KEGG" id="marq:MARGE09_P3906"/>
<dbReference type="InterPro" id="IPR001537">
    <property type="entry name" value="SpoU_MeTrfase"/>
</dbReference>
<dbReference type="Proteomes" id="UP001320119">
    <property type="component" value="Chromosome"/>
</dbReference>
<dbReference type="InterPro" id="IPR029028">
    <property type="entry name" value="Alpha/beta_knot_MTases"/>
</dbReference>
<dbReference type="GO" id="GO:0006396">
    <property type="term" value="P:RNA processing"/>
    <property type="evidence" value="ECO:0007669"/>
    <property type="project" value="InterPro"/>
</dbReference>
<dbReference type="Pfam" id="PF00588">
    <property type="entry name" value="SpoU_methylase"/>
    <property type="match status" value="1"/>
</dbReference>
<evidence type="ECO:0000256" key="1">
    <source>
        <dbReference type="ARBA" id="ARBA00022603"/>
    </source>
</evidence>
<dbReference type="GO" id="GO:0032259">
    <property type="term" value="P:methylation"/>
    <property type="evidence" value="ECO:0007669"/>
    <property type="project" value="UniProtKB-KW"/>
</dbReference>
<dbReference type="SUPFAM" id="SSF75217">
    <property type="entry name" value="alpha/beta knot"/>
    <property type="match status" value="1"/>
</dbReference>
<dbReference type="GO" id="GO:0008173">
    <property type="term" value="F:RNA methyltransferase activity"/>
    <property type="evidence" value="ECO:0007669"/>
    <property type="project" value="InterPro"/>
</dbReference>
<reference evidence="4 5" key="1">
    <citation type="journal article" date="2022" name="IScience">
        <title>An ultrasensitive nanofiber-based assay for enzymatic hydrolysis and deep-sea microbial degradation of cellulose.</title>
        <authorList>
            <person name="Tsudome M."/>
            <person name="Tachioka M."/>
            <person name="Miyazaki M."/>
            <person name="Uchimura K."/>
            <person name="Tsuda M."/>
            <person name="Takaki Y."/>
            <person name="Deguchi S."/>
        </authorList>
    </citation>
    <scope>NUCLEOTIDE SEQUENCE [LARGE SCALE GENOMIC DNA]</scope>
    <source>
        <strain evidence="4 5">GE09</strain>
    </source>
</reference>
<evidence type="ECO:0000259" key="3">
    <source>
        <dbReference type="Pfam" id="PF00588"/>
    </source>
</evidence>
<dbReference type="PANTHER" id="PTHR43191">
    <property type="entry name" value="RRNA METHYLTRANSFERASE 3"/>
    <property type="match status" value="1"/>
</dbReference>
<evidence type="ECO:0000313" key="5">
    <source>
        <dbReference type="Proteomes" id="UP001320119"/>
    </source>
</evidence>
<sequence>MKAVVILQNIEKNTNLGQLIRTCNALGVADVCVVGRKKYSSYGNQNTHSTTKIRHFFDFPAAHHFYKSSGYKIAAVEISEASQSINTVRFSCNTAFILGNEGQGIPVAVLALSDYCVYIPQYGNGASVNVNVACGVVLNTFMAQSDNTPNTIERNKFLASTV</sequence>
<dbReference type="PANTHER" id="PTHR43191:SF7">
    <property type="entry name" value="OBP33PEP LIKE PROTEIN"/>
    <property type="match status" value="1"/>
</dbReference>
<feature type="domain" description="tRNA/rRNA methyltransferase SpoU type" evidence="3">
    <location>
        <begin position="3"/>
        <end position="138"/>
    </location>
</feature>
<dbReference type="AlphaFoldDB" id="A0AAN1WLC4"/>
<proteinExistence type="predicted"/>
<evidence type="ECO:0000256" key="2">
    <source>
        <dbReference type="ARBA" id="ARBA00022679"/>
    </source>
</evidence>
<accession>A0AAN1WLC4</accession>
<protein>
    <recommendedName>
        <fullName evidence="3">tRNA/rRNA methyltransferase SpoU type domain-containing protein</fullName>
    </recommendedName>
</protein>
<dbReference type="EMBL" id="AP023086">
    <property type="protein sequence ID" value="BCD99704.1"/>
    <property type="molecule type" value="Genomic_DNA"/>
</dbReference>
<gene>
    <name evidence="4" type="ORF">MARGE09_P3906</name>
</gene>
<keyword evidence="2" id="KW-0808">Transferase</keyword>
<dbReference type="InterPro" id="IPR051259">
    <property type="entry name" value="rRNA_Methyltransferase"/>
</dbReference>
<dbReference type="RefSeq" id="WP_236984965.1">
    <property type="nucleotide sequence ID" value="NZ_AP023086.1"/>
</dbReference>
<dbReference type="GO" id="GO:0003723">
    <property type="term" value="F:RNA binding"/>
    <property type="evidence" value="ECO:0007669"/>
    <property type="project" value="InterPro"/>
</dbReference>